<evidence type="ECO:0008006" key="6">
    <source>
        <dbReference type="Google" id="ProtNLM"/>
    </source>
</evidence>
<keyword evidence="5" id="KW-1185">Reference proteome</keyword>
<name>A0A7W5ALU0_9ACTN</name>
<protein>
    <recommendedName>
        <fullName evidence="6">DUF4132 domain-containing protein</fullName>
    </recommendedName>
</protein>
<feature type="region of interest" description="Disordered" evidence="1">
    <location>
        <begin position="28"/>
        <end position="55"/>
    </location>
</feature>
<gene>
    <name evidence="4" type="ORF">FHR83_006121</name>
</gene>
<organism evidence="4 5">
    <name type="scientific">Actinoplanes campanulatus</name>
    <dbReference type="NCBI Taxonomy" id="113559"/>
    <lineage>
        <taxon>Bacteria</taxon>
        <taxon>Bacillati</taxon>
        <taxon>Actinomycetota</taxon>
        <taxon>Actinomycetes</taxon>
        <taxon>Micromonosporales</taxon>
        <taxon>Micromonosporaceae</taxon>
        <taxon>Actinoplanes</taxon>
    </lineage>
</organism>
<feature type="compositionally biased region" description="Low complexity" evidence="1">
    <location>
        <begin position="42"/>
        <end position="55"/>
    </location>
</feature>
<evidence type="ECO:0000259" key="2">
    <source>
        <dbReference type="Pfam" id="PF13569"/>
    </source>
</evidence>
<dbReference type="GO" id="GO:0005975">
    <property type="term" value="P:carbohydrate metabolic process"/>
    <property type="evidence" value="ECO:0007669"/>
    <property type="project" value="UniProtKB-ARBA"/>
</dbReference>
<evidence type="ECO:0000259" key="3">
    <source>
        <dbReference type="Pfam" id="PF21331"/>
    </source>
</evidence>
<comment type="caution">
    <text evidence="4">The sequence shown here is derived from an EMBL/GenBank/DDBJ whole genome shotgun (WGS) entry which is preliminary data.</text>
</comment>
<feature type="compositionally biased region" description="Basic residues" evidence="1">
    <location>
        <begin position="92"/>
        <end position="106"/>
    </location>
</feature>
<dbReference type="EMBL" id="JACHXF010000015">
    <property type="protein sequence ID" value="MBB3098422.1"/>
    <property type="molecule type" value="Genomic_DNA"/>
</dbReference>
<dbReference type="Pfam" id="PF13569">
    <property type="entry name" value="DUF4132"/>
    <property type="match status" value="1"/>
</dbReference>
<dbReference type="RefSeq" id="WP_229795172.1">
    <property type="nucleotide sequence ID" value="NZ_BMPW01000017.1"/>
</dbReference>
<feature type="region of interest" description="Disordered" evidence="1">
    <location>
        <begin position="92"/>
        <end position="121"/>
    </location>
</feature>
<evidence type="ECO:0000313" key="5">
    <source>
        <dbReference type="Proteomes" id="UP000590749"/>
    </source>
</evidence>
<proteinExistence type="predicted"/>
<dbReference type="Gene3D" id="2.60.40.10">
    <property type="entry name" value="Immunoglobulins"/>
    <property type="match status" value="1"/>
</dbReference>
<dbReference type="InterPro" id="IPR048644">
    <property type="entry name" value="Isoamylase_C"/>
</dbReference>
<feature type="domain" description="DUF4132" evidence="2">
    <location>
        <begin position="961"/>
        <end position="1144"/>
    </location>
</feature>
<dbReference type="InterPro" id="IPR025406">
    <property type="entry name" value="DUF4132"/>
</dbReference>
<dbReference type="InterPro" id="IPR013783">
    <property type="entry name" value="Ig-like_fold"/>
</dbReference>
<dbReference type="SUPFAM" id="SSF81296">
    <property type="entry name" value="E set domains"/>
    <property type="match status" value="1"/>
</dbReference>
<dbReference type="Pfam" id="PF21331">
    <property type="entry name" value="Isoamylase_C"/>
    <property type="match status" value="1"/>
</dbReference>
<evidence type="ECO:0000256" key="1">
    <source>
        <dbReference type="SAM" id="MobiDB-lite"/>
    </source>
</evidence>
<dbReference type="InterPro" id="IPR014756">
    <property type="entry name" value="Ig_E-set"/>
</dbReference>
<sequence>MPAESTVDSAGNRFNPNKLLIDPYAREISHDPLTPSRTSADGYRSGAGRAAPPAGKQWYRVTDTSTWAEGPGQVAGPGAEALIGGLHRVRAARPGRAPARRRRRRASAPTSRNVSYPGGRLRRVEHTGTSNAVASEDVFVLPGAWLKHLHPRRGGAATLPYVADPQARAKIDSILAERHHDVARILAAASTPEAIRAAAARWLAGAAEPLGAAAVAMVIRADGATLADAWIDQHGLRFAALAAAEMPTLLLADDELPPGWHNAPMAEPGIRRRQPGDSPHEPPTGLRQLLRVRAALASTPEEEFDQIVAALTGHRAGPEHARAATSVLVPRADWVEQDVTDTLSADDRYRSGMLLYSVTTAAQAGALARMVDLIEAAADDLVITLADGVGPAIAPVLFYWIDEEDTNYLSSGAVPRLLSTLAALPGDDAMRGLLSRSGRRSVKAALVKSAERFPARAMRILAEAGGEMLRVHVNNHLDLVDQVLPLLSPEAAGRVRAAAVRNDVATAPASAVPPVLADPPWQNRTKAAKPPVVSGLTCTDAARAHWLAGERQDWAERADWYRNEPTTDWHALAEEVINGTRRWSDEPGRFFTQAPEDVVRAALTRWKPRADYYSYRWLAVTAARFGTDLLPALLTVARASPADHGPLLMPFTSPEVAAQMADWSARLKSMRRITRQWLLRHPAAAARALIPAALGRAGNARRQAERALLVLHDHGHTALIREAAAGYGPEAAAGVETLFTADPLMALPSRMPTPPPWAAPGVLPPVRLRDGSGALPAEAAATIVLMLMISRTDDPYAGLDLVRQAVEPADLAEFGWALFEQWQAAGGIAKGSWVLDAVALTGNDEIAARLAPLIVSWPGEGRSAAAVAGLSVLVGMGTDAALLHLHRISQKAKSTPLRRAAADRITEVAETLGLTAEQLADRLVPDFGLDADGSLRLDYGPRQFVVGFDEQLRPFVVGADGKRLKALPRPGARDDAELAEAAYRRFTALKRDVRKISTEQVKRLEQAMVIGRRWTGAEFRRLFVEHPLMWHIGRRLVWAHFGDDGAVVGALRIAEDRSLADVEDEPVDLGEGDVVGVAHPVQLAADTPRWAEVFADYQILQPFPQLGRPVYTLTEKETATGRLERFEGVTVATTKVIMLDRRGWSRQEAANAGIQPGFDRPAGPGQVLSVHLDPGIVGQVGFDAEQKLVAVYLHDGSAHAWGLTDEQTLPLSGLDPVTASEVLRDLTDVTT</sequence>
<dbReference type="AlphaFoldDB" id="A0A7W5ALU0"/>
<feature type="region of interest" description="Disordered" evidence="1">
    <location>
        <begin position="263"/>
        <end position="285"/>
    </location>
</feature>
<evidence type="ECO:0000313" key="4">
    <source>
        <dbReference type="EMBL" id="MBB3098422.1"/>
    </source>
</evidence>
<accession>A0A7W5ALU0</accession>
<feature type="domain" description="Isoamylase C-terminal" evidence="3">
    <location>
        <begin position="51"/>
        <end position="86"/>
    </location>
</feature>
<reference evidence="4 5" key="1">
    <citation type="submission" date="2020-08" db="EMBL/GenBank/DDBJ databases">
        <title>Genomic Encyclopedia of Type Strains, Phase III (KMG-III): the genomes of soil and plant-associated and newly described type strains.</title>
        <authorList>
            <person name="Whitman W."/>
        </authorList>
    </citation>
    <scope>NUCLEOTIDE SEQUENCE [LARGE SCALE GENOMIC DNA]</scope>
    <source>
        <strain evidence="4 5">CECT 3287</strain>
    </source>
</reference>
<dbReference type="Proteomes" id="UP000590749">
    <property type="component" value="Unassembled WGS sequence"/>
</dbReference>